<dbReference type="OrthoDB" id="778454at2759"/>
<evidence type="ECO:0000256" key="1">
    <source>
        <dbReference type="SAM" id="MobiDB-lite"/>
    </source>
</evidence>
<gene>
    <name evidence="2" type="primary">LOC107817532</name>
</gene>
<dbReference type="AlphaFoldDB" id="A0A1S4CCL6"/>
<evidence type="ECO:0008006" key="3">
    <source>
        <dbReference type="Google" id="ProtNLM"/>
    </source>
</evidence>
<reference evidence="2" key="1">
    <citation type="submission" date="2025-08" db="UniProtKB">
        <authorList>
            <consortium name="RefSeq"/>
        </authorList>
    </citation>
    <scope>IDENTIFICATION</scope>
</reference>
<feature type="compositionally biased region" description="Polar residues" evidence="1">
    <location>
        <begin position="1"/>
        <end position="11"/>
    </location>
</feature>
<protein>
    <recommendedName>
        <fullName evidence="3">Aspartic peptidase DDI1-type domain-containing protein</fullName>
    </recommendedName>
</protein>
<accession>A0A1S4CCL6</accession>
<dbReference type="PANTHER" id="PTHR33067">
    <property type="entry name" value="RNA-DIRECTED DNA POLYMERASE-RELATED"/>
    <property type="match status" value="1"/>
</dbReference>
<dbReference type="InterPro" id="IPR021109">
    <property type="entry name" value="Peptidase_aspartic_dom_sf"/>
</dbReference>
<dbReference type="KEGG" id="nta:107817532"/>
<feature type="region of interest" description="Disordered" evidence="1">
    <location>
        <begin position="1"/>
        <end position="74"/>
    </location>
</feature>
<evidence type="ECO:0000313" key="2">
    <source>
        <dbReference type="RefSeq" id="XP_016498871.1"/>
    </source>
</evidence>
<proteinExistence type="predicted"/>
<dbReference type="CDD" id="cd00303">
    <property type="entry name" value="retropepsin_like"/>
    <property type="match status" value="1"/>
</dbReference>
<dbReference type="PaxDb" id="4097-A0A1S4CCL6"/>
<dbReference type="RefSeq" id="XP_016498871.1">
    <property type="nucleotide sequence ID" value="XM_016643385.1"/>
</dbReference>
<dbReference type="PANTHER" id="PTHR33067:SF39">
    <property type="entry name" value="TRANSCRIPTION FACTOR INTERACTOR AND REGULATOR CCHC(ZN) FAMILY"/>
    <property type="match status" value="1"/>
</dbReference>
<organism evidence="2">
    <name type="scientific">Nicotiana tabacum</name>
    <name type="common">Common tobacco</name>
    <dbReference type="NCBI Taxonomy" id="4097"/>
    <lineage>
        <taxon>Eukaryota</taxon>
        <taxon>Viridiplantae</taxon>
        <taxon>Streptophyta</taxon>
        <taxon>Embryophyta</taxon>
        <taxon>Tracheophyta</taxon>
        <taxon>Spermatophyta</taxon>
        <taxon>Magnoliopsida</taxon>
        <taxon>eudicotyledons</taxon>
        <taxon>Gunneridae</taxon>
        <taxon>Pentapetalae</taxon>
        <taxon>asterids</taxon>
        <taxon>lamiids</taxon>
        <taxon>Solanales</taxon>
        <taxon>Solanaceae</taxon>
        <taxon>Nicotianoideae</taxon>
        <taxon>Nicotianeae</taxon>
        <taxon>Nicotiana</taxon>
    </lineage>
</organism>
<name>A0A1S4CCL6_TOBAC</name>
<dbReference type="Gene3D" id="2.40.70.10">
    <property type="entry name" value="Acid Proteases"/>
    <property type="match status" value="1"/>
</dbReference>
<sequence>MGQLDIAQNTRPARALPSDTKANPKAPINAVSLRNGRELEEAPSKKRKQSEKPVKEPVAKQPQPIVLKPPPAFPQRLQKVKDNAAYKKFLDILKQVHINIPLVDILHEVPKNAKYIKEIVANKHKLTVFETVALTEKCSSRIQNKLPPKLKDPGSFTIQISMGKHVVGRVLCDLGASINLILLFVFRQLGLGDPRLTTVVLQLVDISLASAEGVIEDVLLQVGTFIFPTDFVILDYEPDQEVPFILG</sequence>
<feature type="compositionally biased region" description="Basic and acidic residues" evidence="1">
    <location>
        <begin position="35"/>
        <end position="58"/>
    </location>
</feature>